<feature type="region of interest" description="Disordered" evidence="1">
    <location>
        <begin position="115"/>
        <end position="159"/>
    </location>
</feature>
<keyword evidence="3" id="KW-1185">Reference proteome</keyword>
<dbReference type="Proteomes" id="UP000567179">
    <property type="component" value="Unassembled WGS sequence"/>
</dbReference>
<dbReference type="AlphaFoldDB" id="A0A8H5BFB5"/>
<feature type="compositionally biased region" description="Polar residues" evidence="1">
    <location>
        <begin position="137"/>
        <end position="159"/>
    </location>
</feature>
<gene>
    <name evidence="2" type="ORF">D9619_000507</name>
</gene>
<comment type="caution">
    <text evidence="2">The sequence shown here is derived from an EMBL/GenBank/DDBJ whole genome shotgun (WGS) entry which is preliminary data.</text>
</comment>
<feature type="compositionally biased region" description="Basic and acidic residues" evidence="1">
    <location>
        <begin position="754"/>
        <end position="770"/>
    </location>
</feature>
<dbReference type="PANTHER" id="PTHR45615">
    <property type="entry name" value="MYOSIN HEAVY CHAIN, NON-MUSCLE"/>
    <property type="match status" value="1"/>
</dbReference>
<feature type="compositionally biased region" description="Acidic residues" evidence="1">
    <location>
        <begin position="1051"/>
        <end position="1066"/>
    </location>
</feature>
<feature type="compositionally biased region" description="Basic and acidic residues" evidence="1">
    <location>
        <begin position="874"/>
        <end position="890"/>
    </location>
</feature>
<dbReference type="CDD" id="cd22249">
    <property type="entry name" value="UDM1_RNF168_RNF169-like"/>
    <property type="match status" value="1"/>
</dbReference>
<feature type="compositionally biased region" description="Basic and acidic residues" evidence="1">
    <location>
        <begin position="390"/>
        <end position="416"/>
    </location>
</feature>
<feature type="region of interest" description="Disordered" evidence="1">
    <location>
        <begin position="248"/>
        <end position="367"/>
    </location>
</feature>
<sequence>MSMHSSSELANALNPNVSQDHRTAYLQHYSPNYAQSFSVAQNLLHNHEQQQQHLHPIADTSAQVQYTQPQYLEQQQQDSQTELQNTSTLVSHENLYSRSTQTHVYNGQQAFSASQEQQLQAQLPQAQQQQLHDQQQYYDASQTQCQPSANLQDPYSASPSQIHHQYTANFGDAPSSSLAAAPNNSSLANYATPTTSYTAPTTTPIAQNVQTTSRYPQYPSPRSAHTTPYVQHPQVSVRGVANAQPAASSSLSADISQDGVYREAPPPAVGTPAVTDPYLAATHDNSSREEASCDGTNMLPTPALEPRRKTPAVQPLVQQQTDQQPCPSQANEFSSTISTPSAPASNPAPASLHRHRQQQQHPSASRATDRMVQALPLFMMETFKVIRKEKDANEEERKRRAAWEEAHEERQSRSEAELAAQQEKLDAMEERLAKREEEQARRDEELARKDEELVKRDEGLSQEKEEVKERLKDVENKMAEMRAMIEALEAARVAAVALPAPTPVVVQPSSSPAVAPPVLIPVLTPIADQPTADCTSLPDNEQNFVENSPQLRLDSPEPFIMSPDLDPVDEEPDLPPVSSISVPRAQEGRQPVASISSSQPLHPNMAAPIMYHLPMPPHHPHQHAPTPSAYHFPTPTPYYPYHPPFPPNYDIPRPALPSHASSTSQLSEFNNQHAAAQYITPNLTPDLVPATVVRAPPPPEQVVAAQRKRKAKSKHQQKKKKRKKRATDDDSEGSGSEFASEDEDSEEEESDVDIEPRRPPKRTNGHDKKIYTLPHALRAHMYSMMEIISDKELPDSHDESTVYHPSQPVRFVWEKTCKQSVHNARMKLLVLEDIKEKRARLYPKVPAEEFSSKAVLERKFDNVFETMRGKYKAQRSEELAQKEREKEARKARNSRHSARKTAKLSDRSETRLKMPKYEPVVFDPALLRECMSSDESDVEVDPATQVKVDICRSRGPAWRSGRLVNFYKVLEDNKVVDPNVRPKGGVGKKRPRRAGPPKAEFILPPKGVAPWMVSRRWVEKARKTYADLDSVLGKLVADEYVLDGEMYEELGDESEVDDGGEAEMETDVPPVQDQPQLPIQGAQMHTLRLGLQPQQLEVGPAFSGRYTL</sequence>
<evidence type="ECO:0000313" key="3">
    <source>
        <dbReference type="Proteomes" id="UP000567179"/>
    </source>
</evidence>
<accession>A0A8H5BFB5</accession>
<feature type="compositionally biased region" description="Basic residues" evidence="1">
    <location>
        <begin position="706"/>
        <end position="725"/>
    </location>
</feature>
<evidence type="ECO:0000313" key="2">
    <source>
        <dbReference type="EMBL" id="KAF5322294.1"/>
    </source>
</evidence>
<proteinExistence type="predicted"/>
<feature type="region of interest" description="Disordered" evidence="1">
    <location>
        <begin position="564"/>
        <end position="588"/>
    </location>
</feature>
<feature type="compositionally biased region" description="Low complexity" evidence="1">
    <location>
        <begin position="314"/>
        <end position="351"/>
    </location>
</feature>
<protein>
    <submittedName>
        <fullName evidence="2">Uncharacterized protein</fullName>
    </submittedName>
</protein>
<dbReference type="OrthoDB" id="3358418at2759"/>
<dbReference type="PANTHER" id="PTHR45615:SF80">
    <property type="entry name" value="GRIP DOMAIN-CONTAINING PROTEIN"/>
    <property type="match status" value="1"/>
</dbReference>
<reference evidence="2 3" key="1">
    <citation type="journal article" date="2020" name="ISME J.">
        <title>Uncovering the hidden diversity of litter-decomposition mechanisms in mushroom-forming fungi.</title>
        <authorList>
            <person name="Floudas D."/>
            <person name="Bentzer J."/>
            <person name="Ahren D."/>
            <person name="Johansson T."/>
            <person name="Persson P."/>
            <person name="Tunlid A."/>
        </authorList>
    </citation>
    <scope>NUCLEOTIDE SEQUENCE [LARGE SCALE GENOMIC DNA]</scope>
    <source>
        <strain evidence="2 3">CBS 101986</strain>
    </source>
</reference>
<feature type="compositionally biased region" description="Basic residues" evidence="1">
    <location>
        <begin position="986"/>
        <end position="995"/>
    </location>
</feature>
<feature type="compositionally biased region" description="Acidic residues" evidence="1">
    <location>
        <begin position="739"/>
        <end position="753"/>
    </location>
</feature>
<name>A0A8H5BFB5_9AGAR</name>
<feature type="region of interest" description="Disordered" evidence="1">
    <location>
        <begin position="874"/>
        <end position="910"/>
    </location>
</feature>
<feature type="compositionally biased region" description="Basic residues" evidence="1">
    <location>
        <begin position="891"/>
        <end position="902"/>
    </location>
</feature>
<organism evidence="2 3">
    <name type="scientific">Psilocybe cf. subviscida</name>
    <dbReference type="NCBI Taxonomy" id="2480587"/>
    <lineage>
        <taxon>Eukaryota</taxon>
        <taxon>Fungi</taxon>
        <taxon>Dikarya</taxon>
        <taxon>Basidiomycota</taxon>
        <taxon>Agaricomycotina</taxon>
        <taxon>Agaricomycetes</taxon>
        <taxon>Agaricomycetidae</taxon>
        <taxon>Agaricales</taxon>
        <taxon>Agaricineae</taxon>
        <taxon>Strophariaceae</taxon>
        <taxon>Psilocybe</taxon>
    </lineage>
</organism>
<feature type="region of interest" description="Disordered" evidence="1">
    <location>
        <begin position="701"/>
        <end position="770"/>
    </location>
</feature>
<dbReference type="EMBL" id="JAACJJ010000028">
    <property type="protein sequence ID" value="KAF5322294.1"/>
    <property type="molecule type" value="Genomic_DNA"/>
</dbReference>
<feature type="region of interest" description="Disordered" evidence="1">
    <location>
        <begin position="1051"/>
        <end position="1074"/>
    </location>
</feature>
<evidence type="ECO:0000256" key="1">
    <source>
        <dbReference type="SAM" id="MobiDB-lite"/>
    </source>
</evidence>
<feature type="compositionally biased region" description="Low complexity" evidence="1">
    <location>
        <begin position="115"/>
        <end position="136"/>
    </location>
</feature>
<feature type="region of interest" description="Disordered" evidence="1">
    <location>
        <begin position="390"/>
        <end position="424"/>
    </location>
</feature>
<feature type="region of interest" description="Disordered" evidence="1">
    <location>
        <begin position="980"/>
        <end position="1000"/>
    </location>
</feature>